<dbReference type="SUPFAM" id="SSF49785">
    <property type="entry name" value="Galactose-binding domain-like"/>
    <property type="match status" value="1"/>
</dbReference>
<feature type="region of interest" description="Disordered" evidence="6">
    <location>
        <begin position="2684"/>
        <end position="2705"/>
    </location>
</feature>
<feature type="compositionally biased region" description="Low complexity" evidence="6">
    <location>
        <begin position="2693"/>
        <end position="2705"/>
    </location>
</feature>
<dbReference type="PROSITE" id="PS00136">
    <property type="entry name" value="SUBTILASE_ASP"/>
    <property type="match status" value="2"/>
</dbReference>
<dbReference type="Pfam" id="PF08239">
    <property type="entry name" value="SH3_3"/>
    <property type="match status" value="1"/>
</dbReference>
<dbReference type="PROSITE" id="PS51829">
    <property type="entry name" value="P_HOMO_B"/>
    <property type="match status" value="1"/>
</dbReference>
<protein>
    <submittedName>
        <fullName evidence="9">S8 family serine peptidase</fullName>
    </submittedName>
</protein>
<keyword evidence="10" id="KW-1185">Reference proteome</keyword>
<keyword evidence="4 5" id="KW-0720">Serine protease</keyword>
<evidence type="ECO:0000256" key="2">
    <source>
        <dbReference type="ARBA" id="ARBA00022670"/>
    </source>
</evidence>
<evidence type="ECO:0000313" key="10">
    <source>
        <dbReference type="Proteomes" id="UP001056708"/>
    </source>
</evidence>
<feature type="region of interest" description="Disordered" evidence="6">
    <location>
        <begin position="989"/>
        <end position="1012"/>
    </location>
</feature>
<accession>A0ABY5AS00</accession>
<dbReference type="InterPro" id="IPR008979">
    <property type="entry name" value="Galactose-bd-like_sf"/>
</dbReference>
<feature type="compositionally biased region" description="Acidic residues" evidence="6">
    <location>
        <begin position="600"/>
        <end position="609"/>
    </location>
</feature>
<proteinExistence type="inferred from homology"/>
<feature type="compositionally biased region" description="Polar residues" evidence="6">
    <location>
        <begin position="8"/>
        <end position="18"/>
    </location>
</feature>
<keyword evidence="2 5" id="KW-0645">Protease</keyword>
<organism evidence="9 10">
    <name type="scientific">Phormidium yuhuli AB48</name>
    <dbReference type="NCBI Taxonomy" id="2940671"/>
    <lineage>
        <taxon>Bacteria</taxon>
        <taxon>Bacillati</taxon>
        <taxon>Cyanobacteriota</taxon>
        <taxon>Cyanophyceae</taxon>
        <taxon>Oscillatoriophycideae</taxon>
        <taxon>Oscillatoriales</taxon>
        <taxon>Oscillatoriaceae</taxon>
        <taxon>Phormidium</taxon>
        <taxon>Phormidium yuhuli</taxon>
    </lineage>
</organism>
<dbReference type="PROSITE" id="PS51781">
    <property type="entry name" value="SH3B"/>
    <property type="match status" value="1"/>
</dbReference>
<dbReference type="InterPro" id="IPR023827">
    <property type="entry name" value="Peptidase_S8_Asp-AS"/>
</dbReference>
<dbReference type="PANTHER" id="PTHR42884:SF14">
    <property type="entry name" value="NEUROENDOCRINE CONVERTASE 1"/>
    <property type="match status" value="1"/>
</dbReference>
<evidence type="ECO:0000256" key="5">
    <source>
        <dbReference type="PROSITE-ProRule" id="PRU01240"/>
    </source>
</evidence>
<dbReference type="Pfam" id="PF01483">
    <property type="entry name" value="P_proprotein"/>
    <property type="match status" value="1"/>
</dbReference>
<dbReference type="InterPro" id="IPR013783">
    <property type="entry name" value="Ig-like_fold"/>
</dbReference>
<dbReference type="InterPro" id="IPR025193">
    <property type="entry name" value="DUF4114"/>
</dbReference>
<dbReference type="InterPro" id="IPR036852">
    <property type="entry name" value="Peptidase_S8/S53_dom_sf"/>
</dbReference>
<dbReference type="Gene3D" id="2.60.40.10">
    <property type="entry name" value="Immunoglobulins"/>
    <property type="match status" value="1"/>
</dbReference>
<dbReference type="SUPFAM" id="SSF52743">
    <property type="entry name" value="Subtilisin-like"/>
    <property type="match status" value="2"/>
</dbReference>
<dbReference type="InterPro" id="IPR003646">
    <property type="entry name" value="SH3-like_bac-type"/>
</dbReference>
<feature type="compositionally biased region" description="Acidic residues" evidence="6">
    <location>
        <begin position="504"/>
        <end position="537"/>
    </location>
</feature>
<feature type="compositionally biased region" description="Low complexity" evidence="6">
    <location>
        <begin position="538"/>
        <end position="557"/>
    </location>
</feature>
<dbReference type="Pfam" id="PF00082">
    <property type="entry name" value="Peptidase_S8"/>
    <property type="match status" value="2"/>
</dbReference>
<evidence type="ECO:0000256" key="1">
    <source>
        <dbReference type="ARBA" id="ARBA00011073"/>
    </source>
</evidence>
<keyword evidence="3 5" id="KW-0378">Hydrolase</keyword>
<gene>
    <name evidence="9" type="ORF">NEA10_02645</name>
</gene>
<dbReference type="EMBL" id="CP098611">
    <property type="protein sequence ID" value="USR91645.1"/>
    <property type="molecule type" value="Genomic_DNA"/>
</dbReference>
<feature type="active site" description="Charge relay system" evidence="5">
    <location>
        <position position="1473"/>
    </location>
</feature>
<name>A0ABY5AS00_9CYAN</name>
<feature type="compositionally biased region" description="Acidic residues" evidence="6">
    <location>
        <begin position="121"/>
        <end position="241"/>
    </location>
</feature>
<dbReference type="InterPro" id="IPR002884">
    <property type="entry name" value="P_dom"/>
</dbReference>
<evidence type="ECO:0000256" key="4">
    <source>
        <dbReference type="ARBA" id="ARBA00022825"/>
    </source>
</evidence>
<feature type="active site" description="Charge relay system" evidence="5">
    <location>
        <position position="853"/>
    </location>
</feature>
<feature type="domain" description="P/Homo B" evidence="8">
    <location>
        <begin position="1752"/>
        <end position="1884"/>
    </location>
</feature>
<feature type="region of interest" description="Disordered" evidence="6">
    <location>
        <begin position="481"/>
        <end position="622"/>
    </location>
</feature>
<feature type="active site" description="Charge relay system" evidence="5">
    <location>
        <position position="1666"/>
    </location>
</feature>
<dbReference type="Gene3D" id="3.40.50.200">
    <property type="entry name" value="Peptidase S8/S53 domain"/>
    <property type="match status" value="3"/>
</dbReference>
<dbReference type="RefSeq" id="WP_252663668.1">
    <property type="nucleotide sequence ID" value="NZ_CP098611.1"/>
</dbReference>
<comment type="similarity">
    <text evidence="1 5">Belongs to the peptidase S8 family.</text>
</comment>
<dbReference type="InterPro" id="IPR022398">
    <property type="entry name" value="Peptidase_S8_His-AS"/>
</dbReference>
<sequence length="2705" mass="295816">MSPFNLKSWFNRQPSQPSTEKKEDLQQTFILEPIYTPGGLLDGGDDSEGMDLGPVDDPMDDLGDVWVDDEPDVSGDDGEEIGDEGDPDIEEDVISEGEDDLLDIDDEYISDGEIGETIPYAEDDELDPTDSNPEEVEDSPDDEPEMNDGSGESEENPEEDGNNDDIESELEDNPEEDGNNDDIESELEDNEDVENSGDDETSPDSDDDTTDSENDEDADSEADNDEEDNSDEEDKEDEEDNPLAFDVPDFSRGVFQVGASGEVGVDFLFDGGAYQGEVAFFSLAGFDEMEFNSIEDFIAEAAQRAASGSEQGHIVIRVQDEGARFTGSLFGEPDWNSGPYQGVKTFNMTPGDRFGVMLVPNGRLSEVLENPSIGGAKRPLFSLATQNPHDMFHLGQIADVTGDGNTFVFEDKRFEISDRDYDDVIFQIRGAVGDAVYIGDVIDPELDWRQDDLGKALLAYADPYLTPSEQQNLEELAAEMFDGGDSSGEDSSSSDTSDASGSESEADSDGDSNADSEVDSDEEEVDSEEAAEAEESQAESSETSGGSSGESQEAVVGQESSDGSEDAPEAEEEWVSDETVSDVDNLEEAPSEEGQGQESAQEEIVDESGEERPPVLPQGFEFSKADQPLVGIIDTGFAENHPHLNYDNFILGRDLIDGDDNPLLAPGEGNEHGTHLLGLIAARPDNDMEMVGINPDAPVWLGRAVGSGEWAESLVEFVDAAREAGQPNAVANLSLDLTQVDAEGNVTPRYELTRQEWMALEYARQQGVLVVVAAGNNGGSLSGLAQAAREFDNVLTVGAAEAFDPTMAAARGHDRADYSNFGAGLGLVAPGGTSENPVLSTVGDDWGTLAGTSVAAARVTGATSLVWAANPELSYRQVVEILQMTATDLGSPNWNPETGAGLLNLVAAVHLAKATQPQAYEPLPLEWQENPRWRYIVQPGDSPAGIAGAQLGDEAAWSELTDEAGNPLGSPDASLEPGMVVQLPIYHPGVGNPQVESPAREPQPLTPGNQAPEDLQVSLNRLYNPGETIRIPGRVLDEDGAKDIERVEFWLKSGDGDWVPYPKLVHFSEDRRNDQVARFEYELEGLEPGKYQLKATAYDSEGQTAEFESEWFTVLSVDAGQGLSPILKRAIEQSMDLDGYDPDSLAETRQWVVSIQAGTSAGEIAEELGADFLGATGQIPNTYIFEFPEGRDPQEVAQELNVVPSAEFAYPLVPLSLSLFSDPRNNPYFKEQWNLENTNNSGHDINFLKAWNDFQNLIVKEDGSGYNVVIGIVDDGVDYNHPDLEGRYRADLSQDFTLKNYNHVNTETTSSPSPFAKSSFDVNLENPEISKDEIRFILPVPLTGLITNTQVKIKLQNSLPEGLDVYLEQYHLKGNNDPRYRRGSTSFTRFPGWDELESQEWVPLFDSEKSESLLSSGFTSDFSDFNNSYSGGYWVLEIKDSESNYDKKFLEELSQEIIDGWNWELELSTANPHGTSVAGIALASNSDRGIIGVNPEAEFASLKLIGDTSNIANQTYGSIISSALFDGGLDGRNNQIDIFNNSWGPGYLARLPLALAALENGVTSGRDQFGNLYVFAAGNDGYGNYSGNVNYNSLANSRHTIAVGAINQFGQKASYSTPGSSVFISTYSSDYSTDEGEEFLGIPTTDIVGQHGYSRNNYNLDFGGTSAAASVISGAVSWLLQVNPELTSRDIQHILAETAVKNDPDDDDWVKNGAGYWVNHKYGFGSLDLHAAVSLAKTWETRGSEADLRADSLVGQYRSTLLDLEIPDNDRDGVEDWIEVDEDRTLEWVEVNVDINHSYRGDLELVLVSPDGTESVLARPHVSQDSSKAGADYNWTFTTARHWGESSKGEWTLRVIDKYSESDKNDTGGILNSWSLDLYGTKPYDELDYPQPGYVNHKIGNLPLNLRQGPSMEDNVPDVLQEGTTLTIVETVTGGSYPTPDGDIRSDWYKIEVGGQIGYVAAYFVNKGKPDDNPDEAPPDEAPPVETQPSSGPLDFTVIHQGRHGSHGEYIEKVITDESEWQDAWEEKLGTLGELDVDFEKYSLIVVGIPGSDTSHKLEIDEIQRQDGNIVVDYTHRIDSFGFQVVTNPYKVIQIERTTDPVIFNRDVSGPINFEESPEMSLILWRWRHFDWEQYSTSSSDELMSLSGNNLGHLHATTREWIIDRNNNVDLPDGDVLVPIAKFNGQYYRLSRQIIQDDLAAIAQETLGDTSEEAKNFILEMNQNLMPGFHDDGLTLGTLGLIPYEVSESELNLYPASSEDIGEGSGDEDEGSTSPPATEEPVFKIGDEFRVNTYTHEDQSNSSVTQLADGGFVVTWQSYNQDGDSWGIYGQRYDTHGNPVNSEFQVNTYTEERQESPSVTGLVDGGFVVTWESFGQDGSWSSVYGQRYDENGEPVGSEFRVNTHPDRASLKEKSSTVALANGGFVVTWESFGRNSGWPSLIPGVSIYGQRYDENGDPVGSEFSINTSMVYRRNSSVAALENGGFVVTWDSSYFGDSATSVYGQRYNENGDPVGSEFRINTYTDDRQELSSVAGLENGGFVVTWQSWGQDGESFGVYGQRYDSDGNPVDSEFRVSNTDDDQSKPSVTSLSDGGFLVTWNSLNQDGSRSSVHGQRYDSNGNSVGSEFQINTQTNGNQSLPSVTGLANGSFIVTWQFTENDDDTSNVYGQLFRTDGTVYTDENEHPNYIPVEHNNPTVPTPVAGPAAF</sequence>
<feature type="active site" description="Charge relay system" evidence="5">
    <location>
        <position position="634"/>
    </location>
</feature>
<evidence type="ECO:0000256" key="6">
    <source>
        <dbReference type="SAM" id="MobiDB-lite"/>
    </source>
</evidence>
<feature type="region of interest" description="Disordered" evidence="6">
    <location>
        <begin position="1967"/>
        <end position="1991"/>
    </location>
</feature>
<evidence type="ECO:0000259" key="8">
    <source>
        <dbReference type="PROSITE" id="PS51829"/>
    </source>
</evidence>
<feature type="compositionally biased region" description="Low complexity" evidence="6">
    <location>
        <begin position="489"/>
        <end position="503"/>
    </location>
</feature>
<dbReference type="PROSITE" id="PS51892">
    <property type="entry name" value="SUBTILASE"/>
    <property type="match status" value="2"/>
</dbReference>
<feature type="compositionally biased region" description="Acidic residues" evidence="6">
    <location>
        <begin position="562"/>
        <end position="591"/>
    </location>
</feature>
<evidence type="ECO:0000259" key="7">
    <source>
        <dbReference type="PROSITE" id="PS51781"/>
    </source>
</evidence>
<dbReference type="PRINTS" id="PR00723">
    <property type="entry name" value="SUBTILISIN"/>
</dbReference>
<dbReference type="Gene3D" id="2.60.120.260">
    <property type="entry name" value="Galactose-binding domain-like"/>
    <property type="match status" value="1"/>
</dbReference>
<dbReference type="PROSITE" id="PS00137">
    <property type="entry name" value="SUBTILASE_HIS"/>
    <property type="match status" value="1"/>
</dbReference>
<feature type="region of interest" description="Disordered" evidence="6">
    <location>
        <begin position="1"/>
        <end position="247"/>
    </location>
</feature>
<feature type="active site" description="Charge relay system" evidence="5">
    <location>
        <position position="1274"/>
    </location>
</feature>
<feature type="region of interest" description="Disordered" evidence="6">
    <location>
        <begin position="2256"/>
        <end position="2280"/>
    </location>
</feature>
<dbReference type="Gene3D" id="2.30.30.40">
    <property type="entry name" value="SH3 Domains"/>
    <property type="match status" value="1"/>
</dbReference>
<dbReference type="Pfam" id="PF13448">
    <property type="entry name" value="DUF4114"/>
    <property type="match status" value="1"/>
</dbReference>
<feature type="compositionally biased region" description="Acidic residues" evidence="6">
    <location>
        <begin position="57"/>
        <end position="114"/>
    </location>
</feature>
<reference evidence="9" key="1">
    <citation type="submission" date="2022-06" db="EMBL/GenBank/DDBJ databases">
        <title>Genome sequence of Phormidium yuhuli AB48 isolated from an industrial photobioreactor environment.</title>
        <authorList>
            <person name="Qiu Y."/>
            <person name="Noonan A.J.C."/>
            <person name="Dofher K."/>
            <person name="Koch M."/>
            <person name="Kieft B."/>
            <person name="Lin X."/>
            <person name="Ziels R.M."/>
            <person name="Hallam S.J."/>
        </authorList>
    </citation>
    <scope>NUCLEOTIDE SEQUENCE</scope>
    <source>
        <strain evidence="9">AB48</strain>
    </source>
</reference>
<dbReference type="PANTHER" id="PTHR42884">
    <property type="entry name" value="PROPROTEIN CONVERTASE SUBTILISIN/KEXIN-RELATED"/>
    <property type="match status" value="1"/>
</dbReference>
<feature type="compositionally biased region" description="Acidic residues" evidence="6">
    <location>
        <begin position="2260"/>
        <end position="2271"/>
    </location>
</feature>
<dbReference type="Proteomes" id="UP001056708">
    <property type="component" value="Chromosome"/>
</dbReference>
<feature type="region of interest" description="Disordered" evidence="6">
    <location>
        <begin position="2564"/>
        <end position="2588"/>
    </location>
</feature>
<feature type="domain" description="SH3b" evidence="7">
    <location>
        <begin position="1894"/>
        <end position="1969"/>
    </location>
</feature>
<dbReference type="InterPro" id="IPR015500">
    <property type="entry name" value="Peptidase_S8_subtilisin-rel"/>
</dbReference>
<evidence type="ECO:0000313" key="9">
    <source>
        <dbReference type="EMBL" id="USR91645.1"/>
    </source>
</evidence>
<evidence type="ECO:0000256" key="3">
    <source>
        <dbReference type="ARBA" id="ARBA00022801"/>
    </source>
</evidence>
<feature type="active site" description="Charge relay system" evidence="5">
    <location>
        <position position="672"/>
    </location>
</feature>
<dbReference type="InterPro" id="IPR000209">
    <property type="entry name" value="Peptidase_S8/S53_dom"/>
</dbReference>